<dbReference type="RefSeq" id="WP_312871451.1">
    <property type="nucleotide sequence ID" value="NZ_JAAVJD010000439.1"/>
</dbReference>
<dbReference type="SMART" id="SM00862">
    <property type="entry name" value="Trans_reg_C"/>
    <property type="match status" value="1"/>
</dbReference>
<dbReference type="SUPFAM" id="SSF48452">
    <property type="entry name" value="TPR-like"/>
    <property type="match status" value="1"/>
</dbReference>
<dbReference type="InterPro" id="IPR016032">
    <property type="entry name" value="Sig_transdc_resp-reg_C-effctor"/>
</dbReference>
<dbReference type="CDD" id="cd15831">
    <property type="entry name" value="BTAD"/>
    <property type="match status" value="1"/>
</dbReference>
<feature type="non-terminal residue" evidence="9">
    <location>
        <position position="436"/>
    </location>
</feature>
<comment type="similarity">
    <text evidence="1">Belongs to the AfsR/DnrI/RedD regulatory family.</text>
</comment>
<dbReference type="Proteomes" id="UP000578686">
    <property type="component" value="Unassembled WGS sequence"/>
</dbReference>
<keyword evidence="4 6" id="KW-0238">DNA-binding</keyword>
<dbReference type="EMBL" id="JAAVJD010000439">
    <property type="protein sequence ID" value="NJQ08806.1"/>
    <property type="molecule type" value="Genomic_DNA"/>
</dbReference>
<feature type="compositionally biased region" description="Basic and acidic residues" evidence="7">
    <location>
        <begin position="323"/>
        <end position="332"/>
    </location>
</feature>
<keyword evidence="10" id="KW-1185">Reference proteome</keyword>
<accession>A0A7X6I1J0</accession>
<proteinExistence type="inferred from homology"/>
<dbReference type="InterPro" id="IPR011990">
    <property type="entry name" value="TPR-like_helical_dom_sf"/>
</dbReference>
<dbReference type="Pfam" id="PF00486">
    <property type="entry name" value="Trans_reg_C"/>
    <property type="match status" value="1"/>
</dbReference>
<keyword evidence="5" id="KW-0804">Transcription</keyword>
<feature type="compositionally biased region" description="Low complexity" evidence="7">
    <location>
        <begin position="415"/>
        <end position="436"/>
    </location>
</feature>
<dbReference type="SMART" id="SM01043">
    <property type="entry name" value="BTAD"/>
    <property type="match status" value="1"/>
</dbReference>
<keyword evidence="2" id="KW-0902">Two-component regulatory system</keyword>
<sequence length="436" mass="46250">MRFQLLGPLSICDTSDTVVLQPSKPTNLLAALLLHSNTVVSADFLQRMVWGDEQPATAKAALQTCVLRLRRLFQRHGVTDTSIEAVPGGYRITADPRTLDLLEFRAYVTAADHGGDAEEQLRSLRSALALWQGSVLANVRSEPVQRDLVPQLSEERLHVVERVCDLELALGRCSMVLGDLWGATRAHPDHGRFREQLIEALYRTGRQAEALAEYRRVKQYLSDELGVDPSPALQQLELAILRGEDLGPTTGPGTRPAVRGEVVRLPLPAAEAPTPGDGVRRVVTASGAAGGEPAAVAEHPAAVPARPAGPERAAVAGPAAAEGRLRAAEDAPRGPGGTPAGAVGLRLATEPPAGADPGVPRARRAGDDADHQSIDQRTADQRTADHHAADHRVADHHPADRPAAPDRPAERRAGADAPTGRHTGAVAGAHHTAPRH</sequence>
<evidence type="ECO:0000256" key="5">
    <source>
        <dbReference type="ARBA" id="ARBA00023163"/>
    </source>
</evidence>
<dbReference type="AlphaFoldDB" id="A0A7X6I1J0"/>
<gene>
    <name evidence="9" type="ORF">HCN56_25360</name>
</gene>
<evidence type="ECO:0000256" key="6">
    <source>
        <dbReference type="PROSITE-ProRule" id="PRU01091"/>
    </source>
</evidence>
<dbReference type="InterPro" id="IPR001867">
    <property type="entry name" value="OmpR/PhoB-type_DNA-bd"/>
</dbReference>
<dbReference type="GO" id="GO:0006355">
    <property type="term" value="P:regulation of DNA-templated transcription"/>
    <property type="evidence" value="ECO:0007669"/>
    <property type="project" value="InterPro"/>
</dbReference>
<dbReference type="Pfam" id="PF03704">
    <property type="entry name" value="BTAD"/>
    <property type="match status" value="1"/>
</dbReference>
<evidence type="ECO:0000313" key="9">
    <source>
        <dbReference type="EMBL" id="NJQ08806.1"/>
    </source>
</evidence>
<protein>
    <submittedName>
        <fullName evidence="9">AfsR family transcriptional regulator</fullName>
    </submittedName>
</protein>
<feature type="domain" description="OmpR/PhoB-type" evidence="8">
    <location>
        <begin position="1"/>
        <end position="94"/>
    </location>
</feature>
<organism evidence="9 10">
    <name type="scientific">Streptomyces lonarensis</name>
    <dbReference type="NCBI Taxonomy" id="700599"/>
    <lineage>
        <taxon>Bacteria</taxon>
        <taxon>Bacillati</taxon>
        <taxon>Actinomycetota</taxon>
        <taxon>Actinomycetes</taxon>
        <taxon>Kitasatosporales</taxon>
        <taxon>Streptomycetaceae</taxon>
        <taxon>Streptomyces</taxon>
    </lineage>
</organism>
<evidence type="ECO:0000256" key="4">
    <source>
        <dbReference type="ARBA" id="ARBA00023125"/>
    </source>
</evidence>
<evidence type="ECO:0000256" key="7">
    <source>
        <dbReference type="SAM" id="MobiDB-lite"/>
    </source>
</evidence>
<dbReference type="Gene3D" id="1.25.40.10">
    <property type="entry name" value="Tetratricopeptide repeat domain"/>
    <property type="match status" value="1"/>
</dbReference>
<dbReference type="PROSITE" id="PS51755">
    <property type="entry name" value="OMPR_PHOB"/>
    <property type="match status" value="1"/>
</dbReference>
<dbReference type="Gene3D" id="1.10.10.10">
    <property type="entry name" value="Winged helix-like DNA-binding domain superfamily/Winged helix DNA-binding domain"/>
    <property type="match status" value="1"/>
</dbReference>
<evidence type="ECO:0000259" key="8">
    <source>
        <dbReference type="PROSITE" id="PS51755"/>
    </source>
</evidence>
<feature type="DNA-binding region" description="OmpR/PhoB-type" evidence="6">
    <location>
        <begin position="1"/>
        <end position="94"/>
    </location>
</feature>
<dbReference type="SUPFAM" id="SSF46894">
    <property type="entry name" value="C-terminal effector domain of the bipartite response regulators"/>
    <property type="match status" value="1"/>
</dbReference>
<dbReference type="InterPro" id="IPR005158">
    <property type="entry name" value="BTAD"/>
</dbReference>
<evidence type="ECO:0000256" key="3">
    <source>
        <dbReference type="ARBA" id="ARBA00023015"/>
    </source>
</evidence>
<feature type="region of interest" description="Disordered" evidence="7">
    <location>
        <begin position="290"/>
        <end position="436"/>
    </location>
</feature>
<dbReference type="GO" id="GO:0000160">
    <property type="term" value="P:phosphorelay signal transduction system"/>
    <property type="evidence" value="ECO:0007669"/>
    <property type="project" value="UniProtKB-KW"/>
</dbReference>
<feature type="compositionally biased region" description="Basic and acidic residues" evidence="7">
    <location>
        <begin position="364"/>
        <end position="414"/>
    </location>
</feature>
<name>A0A7X6I1J0_9ACTN</name>
<dbReference type="PANTHER" id="PTHR35807:SF1">
    <property type="entry name" value="TRANSCRIPTIONAL REGULATOR REDD"/>
    <property type="match status" value="1"/>
</dbReference>
<keyword evidence="3" id="KW-0805">Transcription regulation</keyword>
<evidence type="ECO:0000256" key="2">
    <source>
        <dbReference type="ARBA" id="ARBA00023012"/>
    </source>
</evidence>
<comment type="caution">
    <text evidence="9">The sequence shown here is derived from an EMBL/GenBank/DDBJ whole genome shotgun (WGS) entry which is preliminary data.</text>
</comment>
<feature type="compositionally biased region" description="Low complexity" evidence="7">
    <location>
        <begin position="290"/>
        <end position="322"/>
    </location>
</feature>
<evidence type="ECO:0000256" key="1">
    <source>
        <dbReference type="ARBA" id="ARBA00005820"/>
    </source>
</evidence>
<evidence type="ECO:0000313" key="10">
    <source>
        <dbReference type="Proteomes" id="UP000578686"/>
    </source>
</evidence>
<dbReference type="PANTHER" id="PTHR35807">
    <property type="entry name" value="TRANSCRIPTIONAL REGULATOR REDD-RELATED"/>
    <property type="match status" value="1"/>
</dbReference>
<reference evidence="9 10" key="1">
    <citation type="submission" date="2020-03" db="EMBL/GenBank/DDBJ databases">
        <title>Draft genome of Streptomyces sp. ventii, isolated from the Axial Seamount in the Pacific Ocean, and resequencing of the two type strains Streptomyces lonarensis strain NCL 716 and Streptomyces bohaiensis strain 11A07.</title>
        <authorList>
            <person name="Loughran R.M."/>
            <person name="Pfannmuller K.M."/>
            <person name="Wasson B.J."/>
            <person name="Deadmond M.C."/>
            <person name="Paddock B.E."/>
            <person name="Koyack M.J."/>
            <person name="Gallegos D.A."/>
            <person name="Mitchell E.A."/>
            <person name="Ushijima B."/>
            <person name="Saw J.H."/>
            <person name="Mcphail K.L."/>
            <person name="Videau P."/>
        </authorList>
    </citation>
    <scope>NUCLEOTIDE SEQUENCE [LARGE SCALE GENOMIC DNA]</scope>
    <source>
        <strain evidence="9 10">NCL716</strain>
    </source>
</reference>
<dbReference type="InterPro" id="IPR036388">
    <property type="entry name" value="WH-like_DNA-bd_sf"/>
</dbReference>
<dbReference type="GO" id="GO:0003677">
    <property type="term" value="F:DNA binding"/>
    <property type="evidence" value="ECO:0007669"/>
    <property type="project" value="UniProtKB-UniRule"/>
</dbReference>
<dbReference type="InterPro" id="IPR051677">
    <property type="entry name" value="AfsR-DnrI-RedD_regulator"/>
</dbReference>